<gene>
    <name evidence="2" type="ORF">EXY25_09985</name>
</gene>
<comment type="caution">
    <text evidence="2">The sequence shown here is derived from an EMBL/GenBank/DDBJ whole genome shotgun (WGS) entry which is preliminary data.</text>
</comment>
<protein>
    <submittedName>
        <fullName evidence="2">Uncharacterized protein</fullName>
    </submittedName>
</protein>
<evidence type="ECO:0000256" key="1">
    <source>
        <dbReference type="SAM" id="SignalP"/>
    </source>
</evidence>
<dbReference type="RefSeq" id="WP_130566622.1">
    <property type="nucleotide sequence ID" value="NZ_SHLY01000002.1"/>
</dbReference>
<organism evidence="2 3">
    <name type="scientific">Corallincola spongiicola</name>
    <dbReference type="NCBI Taxonomy" id="2520508"/>
    <lineage>
        <taxon>Bacteria</taxon>
        <taxon>Pseudomonadati</taxon>
        <taxon>Pseudomonadota</taxon>
        <taxon>Gammaproteobacteria</taxon>
        <taxon>Alteromonadales</taxon>
        <taxon>Psychromonadaceae</taxon>
        <taxon>Corallincola</taxon>
    </lineage>
</organism>
<feature type="chain" id="PRO_5045227620" evidence="1">
    <location>
        <begin position="25"/>
        <end position="115"/>
    </location>
</feature>
<proteinExistence type="predicted"/>
<name>A0ABY1WSN0_9GAMM</name>
<keyword evidence="3" id="KW-1185">Reference proteome</keyword>
<reference evidence="3" key="1">
    <citation type="submission" date="2019-02" db="EMBL/GenBank/DDBJ databases">
        <title>Draft genome sequence of Muricauda sp. 176CP4-71.</title>
        <authorList>
            <person name="Park J.-S."/>
        </authorList>
    </citation>
    <scope>NUCLEOTIDE SEQUENCE [LARGE SCALE GENOMIC DNA]</scope>
    <source>
        <strain evidence="3">176GS2-150</strain>
    </source>
</reference>
<dbReference type="Proteomes" id="UP000292544">
    <property type="component" value="Unassembled WGS sequence"/>
</dbReference>
<dbReference type="EMBL" id="SHLY01000002">
    <property type="protein sequence ID" value="TAA47539.1"/>
    <property type="molecule type" value="Genomic_DNA"/>
</dbReference>
<accession>A0ABY1WSN0</accession>
<keyword evidence="1" id="KW-0732">Signal</keyword>
<sequence>MKCVRYCAAPLLLMLIMHAPSSYADSGWLAAAPLQGLSVSNKGRYTIEMEVEKNISGCSNPRLFYIDFEAIGAEQAYQLLLRSMLAERAVQLYVTGRCALKGVAEVSAVRLPAKP</sequence>
<evidence type="ECO:0000313" key="3">
    <source>
        <dbReference type="Proteomes" id="UP000292544"/>
    </source>
</evidence>
<feature type="signal peptide" evidence="1">
    <location>
        <begin position="1"/>
        <end position="24"/>
    </location>
</feature>
<evidence type="ECO:0000313" key="2">
    <source>
        <dbReference type="EMBL" id="TAA47539.1"/>
    </source>
</evidence>